<comment type="caution">
    <text evidence="2">The sequence shown here is derived from an EMBL/GenBank/DDBJ whole genome shotgun (WGS) entry which is preliminary data.</text>
</comment>
<protein>
    <submittedName>
        <fullName evidence="2">(Mediterranean fruit fly) hypothetical protein</fullName>
    </submittedName>
</protein>
<name>A0A811V8B0_CERCA</name>
<organism evidence="2 3">
    <name type="scientific">Ceratitis capitata</name>
    <name type="common">Mediterranean fruit fly</name>
    <name type="synonym">Tephritis capitata</name>
    <dbReference type="NCBI Taxonomy" id="7213"/>
    <lineage>
        <taxon>Eukaryota</taxon>
        <taxon>Metazoa</taxon>
        <taxon>Ecdysozoa</taxon>
        <taxon>Arthropoda</taxon>
        <taxon>Hexapoda</taxon>
        <taxon>Insecta</taxon>
        <taxon>Pterygota</taxon>
        <taxon>Neoptera</taxon>
        <taxon>Endopterygota</taxon>
        <taxon>Diptera</taxon>
        <taxon>Brachycera</taxon>
        <taxon>Muscomorpha</taxon>
        <taxon>Tephritoidea</taxon>
        <taxon>Tephritidae</taxon>
        <taxon>Ceratitis</taxon>
        <taxon>Ceratitis</taxon>
    </lineage>
</organism>
<keyword evidence="3" id="KW-1185">Reference proteome</keyword>
<evidence type="ECO:0000256" key="1">
    <source>
        <dbReference type="SAM" id="SignalP"/>
    </source>
</evidence>
<sequence>MPHAISPTHPIAAFCCGAQAFSVRWLLAVAALQPIYHHSRTDYAYKHAILVNSSFSSSISLARERGFNNVGILTGCVQLTVVAS</sequence>
<reference evidence="2" key="1">
    <citation type="submission" date="2020-11" db="EMBL/GenBank/DDBJ databases">
        <authorList>
            <person name="Whitehead M."/>
        </authorList>
    </citation>
    <scope>NUCLEOTIDE SEQUENCE</scope>
    <source>
        <strain evidence="2">EGII</strain>
    </source>
</reference>
<feature type="chain" id="PRO_5032768297" evidence="1">
    <location>
        <begin position="21"/>
        <end position="84"/>
    </location>
</feature>
<proteinExistence type="predicted"/>
<accession>A0A811V8B0</accession>
<feature type="signal peptide" evidence="1">
    <location>
        <begin position="1"/>
        <end position="20"/>
    </location>
</feature>
<dbReference type="EMBL" id="CAJHJT010000034">
    <property type="protein sequence ID" value="CAD7006036.1"/>
    <property type="molecule type" value="Genomic_DNA"/>
</dbReference>
<dbReference type="AlphaFoldDB" id="A0A811V8B0"/>
<dbReference type="Proteomes" id="UP000606786">
    <property type="component" value="Unassembled WGS sequence"/>
</dbReference>
<evidence type="ECO:0000313" key="3">
    <source>
        <dbReference type="Proteomes" id="UP000606786"/>
    </source>
</evidence>
<gene>
    <name evidence="2" type="ORF">CCAP1982_LOCUS14371</name>
</gene>
<evidence type="ECO:0000313" key="2">
    <source>
        <dbReference type="EMBL" id="CAD7006036.1"/>
    </source>
</evidence>
<keyword evidence="1" id="KW-0732">Signal</keyword>